<gene>
    <name evidence="1" type="ORF">PI172_1892</name>
</gene>
<sequence>MKDGSRVPQKRTLYASKASAYRLGAKLLSVVPKALTSYGATNTQIEATSTQLAKRAETRG</sequence>
<name>A0AAD1F7V7_PREIN</name>
<dbReference type="AlphaFoldDB" id="A0AAD1F7V7"/>
<dbReference type="Proteomes" id="UP000067008">
    <property type="component" value="Chromosome 2"/>
</dbReference>
<organism evidence="1 2">
    <name type="scientific">Prevotella intermedia</name>
    <dbReference type="NCBI Taxonomy" id="28131"/>
    <lineage>
        <taxon>Bacteria</taxon>
        <taxon>Pseudomonadati</taxon>
        <taxon>Bacteroidota</taxon>
        <taxon>Bacteroidia</taxon>
        <taxon>Bacteroidales</taxon>
        <taxon>Prevotellaceae</taxon>
        <taxon>Prevotella</taxon>
    </lineage>
</organism>
<evidence type="ECO:0000313" key="2">
    <source>
        <dbReference type="Proteomes" id="UP000067008"/>
    </source>
</evidence>
<evidence type="ECO:0000313" key="1">
    <source>
        <dbReference type="EMBL" id="BAR96620.1"/>
    </source>
</evidence>
<reference evidence="1 2" key="1">
    <citation type="submission" date="2015-07" db="EMBL/GenBank/DDBJ databases">
        <title>Complete genome sequence of Prevotella intermedia strain 17-2.</title>
        <authorList>
            <person name="Nambu T."/>
        </authorList>
    </citation>
    <scope>NUCLEOTIDE SEQUENCE [LARGE SCALE GENOMIC DNA]</scope>
    <source>
        <strain evidence="1 2">17-2</strain>
    </source>
</reference>
<protein>
    <submittedName>
        <fullName evidence="1">Uncharacterized protein</fullName>
    </submittedName>
</protein>
<proteinExistence type="predicted"/>
<accession>A0AAD1F7V7</accession>
<dbReference type="EMBL" id="AP014925">
    <property type="protein sequence ID" value="BAR96620.1"/>
    <property type="molecule type" value="Genomic_DNA"/>
</dbReference>